<proteinExistence type="predicted"/>
<organism evidence="4">
    <name type="scientific">Tanacetum cinerariifolium</name>
    <name type="common">Dalmatian daisy</name>
    <name type="synonym">Chrysanthemum cinerariifolium</name>
    <dbReference type="NCBI Taxonomy" id="118510"/>
    <lineage>
        <taxon>Eukaryota</taxon>
        <taxon>Viridiplantae</taxon>
        <taxon>Streptophyta</taxon>
        <taxon>Embryophyta</taxon>
        <taxon>Tracheophyta</taxon>
        <taxon>Spermatophyta</taxon>
        <taxon>Magnoliopsida</taxon>
        <taxon>eudicotyledons</taxon>
        <taxon>Gunneridae</taxon>
        <taxon>Pentapetalae</taxon>
        <taxon>asterids</taxon>
        <taxon>campanulids</taxon>
        <taxon>Asterales</taxon>
        <taxon>Asteraceae</taxon>
        <taxon>Asteroideae</taxon>
        <taxon>Anthemideae</taxon>
        <taxon>Anthemidinae</taxon>
        <taxon>Tanacetum</taxon>
    </lineage>
</organism>
<comment type="caution">
    <text evidence="4">The sequence shown here is derived from an EMBL/GenBank/DDBJ whole genome shotgun (WGS) entry which is preliminary data.</text>
</comment>
<protein>
    <recommendedName>
        <fullName evidence="3">CCHC-type domain-containing protein</fullName>
    </recommendedName>
</protein>
<dbReference type="SMART" id="SM00343">
    <property type="entry name" value="ZnF_C2HC"/>
    <property type="match status" value="1"/>
</dbReference>
<name>A0A6L2JMX6_TANCI</name>
<keyword evidence="1" id="KW-0862">Zinc</keyword>
<evidence type="ECO:0000256" key="1">
    <source>
        <dbReference type="PROSITE-ProRule" id="PRU00047"/>
    </source>
</evidence>
<dbReference type="GO" id="GO:0003676">
    <property type="term" value="F:nucleic acid binding"/>
    <property type="evidence" value="ECO:0007669"/>
    <property type="project" value="InterPro"/>
</dbReference>
<reference evidence="4" key="1">
    <citation type="journal article" date="2019" name="Sci. Rep.">
        <title>Draft genome of Tanacetum cinerariifolium, the natural source of mosquito coil.</title>
        <authorList>
            <person name="Yamashiro T."/>
            <person name="Shiraishi A."/>
            <person name="Satake H."/>
            <person name="Nakayama K."/>
        </authorList>
    </citation>
    <scope>NUCLEOTIDE SEQUENCE</scope>
</reference>
<feature type="region of interest" description="Disordered" evidence="2">
    <location>
        <begin position="167"/>
        <end position="192"/>
    </location>
</feature>
<dbReference type="Gene3D" id="4.10.60.10">
    <property type="entry name" value="Zinc finger, CCHC-type"/>
    <property type="match status" value="1"/>
</dbReference>
<dbReference type="PANTHER" id="PTHR47592:SF27">
    <property type="entry name" value="OS08G0421700 PROTEIN"/>
    <property type="match status" value="1"/>
</dbReference>
<dbReference type="Pfam" id="PF14223">
    <property type="entry name" value="Retrotran_gag_2"/>
    <property type="match status" value="1"/>
</dbReference>
<sequence>MKNTIVTTLVNVTGAPVTNTIANHAKKPEKFNGQNFKRWQHKMFFYLTTLNLVRFLKETAPQAVPPKEGQPSNAQAVQAVEEWKHLEFLCHNYILNGLVDSLCNMYYKTMTAKELWESLERKYKTEDVGIKKFATARFLDYKMVDSKNVITQKKTYTPNFAKANMVEHAGSSSKSNSKAKGKGKGKNDKKRKGKVGYLALKVRVVKQMLQGTCYNCDQPDHRAANCKMPKRVTLRQANMNLVSSWLLKEFGFCLVFKSDKFVLFKNQMYVGMGYVVKDKRQQYDNDLQDESQDQPKEEEVEPRRSKKARTDKSSGLDFVSFMIENEPTSYQEAVNSSKGPRWKYAIKREIDSILQNHTWEFMNLPPGCKPLGYKWIFKKKMKADGTIDNNDKMIKSIKDMLKSKFDMKDLGSADVILEIKIIQTHNGLVLSQAHYLDKILNTHNAGDFGLARTLPTTLCIYLNLEA</sequence>
<evidence type="ECO:0000313" key="4">
    <source>
        <dbReference type="EMBL" id="GEU38002.1"/>
    </source>
</evidence>
<keyword evidence="1" id="KW-0863">Zinc-finger</keyword>
<dbReference type="GO" id="GO:0008270">
    <property type="term" value="F:zinc ion binding"/>
    <property type="evidence" value="ECO:0007669"/>
    <property type="project" value="UniProtKB-KW"/>
</dbReference>
<dbReference type="Pfam" id="PF07727">
    <property type="entry name" value="RVT_2"/>
    <property type="match status" value="1"/>
</dbReference>
<dbReference type="EMBL" id="BKCJ010001000">
    <property type="protein sequence ID" value="GEU38002.1"/>
    <property type="molecule type" value="Genomic_DNA"/>
</dbReference>
<dbReference type="PROSITE" id="PS50158">
    <property type="entry name" value="ZF_CCHC"/>
    <property type="match status" value="1"/>
</dbReference>
<gene>
    <name evidence="4" type="ORF">Tci_009980</name>
</gene>
<feature type="domain" description="CCHC-type" evidence="3">
    <location>
        <begin position="213"/>
        <end position="227"/>
    </location>
</feature>
<dbReference type="AlphaFoldDB" id="A0A6L2JMX6"/>
<evidence type="ECO:0000259" key="3">
    <source>
        <dbReference type="PROSITE" id="PS50158"/>
    </source>
</evidence>
<dbReference type="InterPro" id="IPR013103">
    <property type="entry name" value="RVT_2"/>
</dbReference>
<dbReference type="PANTHER" id="PTHR47592">
    <property type="entry name" value="PBF68 PROTEIN"/>
    <property type="match status" value="1"/>
</dbReference>
<keyword evidence="1" id="KW-0479">Metal-binding</keyword>
<feature type="compositionally biased region" description="Basic and acidic residues" evidence="2">
    <location>
        <begin position="293"/>
        <end position="312"/>
    </location>
</feature>
<dbReference type="InterPro" id="IPR001878">
    <property type="entry name" value="Znf_CCHC"/>
</dbReference>
<feature type="region of interest" description="Disordered" evidence="2">
    <location>
        <begin position="285"/>
        <end position="312"/>
    </location>
</feature>
<accession>A0A6L2JMX6</accession>
<evidence type="ECO:0000256" key="2">
    <source>
        <dbReference type="SAM" id="MobiDB-lite"/>
    </source>
</evidence>
<dbReference type="Pfam" id="PF00098">
    <property type="entry name" value="zf-CCHC"/>
    <property type="match status" value="1"/>
</dbReference>
<feature type="compositionally biased region" description="Basic residues" evidence="2">
    <location>
        <begin position="177"/>
        <end position="192"/>
    </location>
</feature>